<protein>
    <recommendedName>
        <fullName evidence="3">O-methyltransferase</fullName>
    </recommendedName>
</protein>
<name>A0A1H2U1T9_9GAMM</name>
<gene>
    <name evidence="1" type="ORF">SAMN05443545_10244</name>
</gene>
<evidence type="ECO:0000313" key="1">
    <source>
        <dbReference type="EMBL" id="SDW49970.1"/>
    </source>
</evidence>
<dbReference type="Gene3D" id="3.40.50.150">
    <property type="entry name" value="Vaccinia Virus protein VP39"/>
    <property type="match status" value="1"/>
</dbReference>
<dbReference type="EMBL" id="FNNI01000002">
    <property type="protein sequence ID" value="SDW49970.1"/>
    <property type="molecule type" value="Genomic_DNA"/>
</dbReference>
<accession>A0A1H2U1T9</accession>
<sequence length="59" mass="6419">MDVYDKVVPKLVTGGILVADNAISHFSEIESVVKRAEDDCRVDSTIIDVGKGEMVVVKK</sequence>
<proteinExistence type="predicted"/>
<keyword evidence="2" id="KW-1185">Reference proteome</keyword>
<organism evidence="1 2">
    <name type="scientific">Aidingimonas halophila</name>
    <dbReference type="NCBI Taxonomy" id="574349"/>
    <lineage>
        <taxon>Bacteria</taxon>
        <taxon>Pseudomonadati</taxon>
        <taxon>Pseudomonadota</taxon>
        <taxon>Gammaproteobacteria</taxon>
        <taxon>Oceanospirillales</taxon>
        <taxon>Halomonadaceae</taxon>
        <taxon>Aidingimonas</taxon>
    </lineage>
</organism>
<reference evidence="1 2" key="1">
    <citation type="submission" date="2016-10" db="EMBL/GenBank/DDBJ databases">
        <authorList>
            <person name="de Groot N.N."/>
        </authorList>
    </citation>
    <scope>NUCLEOTIDE SEQUENCE [LARGE SCALE GENOMIC DNA]</scope>
    <source>
        <strain evidence="1 2">DSM 19219</strain>
    </source>
</reference>
<dbReference type="AlphaFoldDB" id="A0A1H2U1T9"/>
<dbReference type="InterPro" id="IPR029063">
    <property type="entry name" value="SAM-dependent_MTases_sf"/>
</dbReference>
<dbReference type="STRING" id="574349.SAMN05443545_10244"/>
<dbReference type="Proteomes" id="UP000198500">
    <property type="component" value="Unassembled WGS sequence"/>
</dbReference>
<evidence type="ECO:0000313" key="2">
    <source>
        <dbReference type="Proteomes" id="UP000198500"/>
    </source>
</evidence>
<evidence type="ECO:0008006" key="3">
    <source>
        <dbReference type="Google" id="ProtNLM"/>
    </source>
</evidence>